<evidence type="ECO:0000313" key="5">
    <source>
        <dbReference type="Proteomes" id="UP000256601"/>
    </source>
</evidence>
<accession>A0A1D8NLR7</accession>
<dbReference type="InterPro" id="IPR027417">
    <property type="entry name" value="P-loop_NTPase"/>
</dbReference>
<reference evidence="3 5" key="2">
    <citation type="submission" date="2018-07" db="EMBL/GenBank/DDBJ databases">
        <title>Draft Genome Assemblies for Five Robust Yarrowia lipolytica Strains Exhibiting High Lipid Production and Pentose Sugar Utilization and Sugar Alcohol Secretion from Undetoxified Lignocellulosic Biomass Hydrolysates.</title>
        <authorList>
            <consortium name="DOE Joint Genome Institute"/>
            <person name="Walker C."/>
            <person name="Ryu S."/>
            <person name="Na H."/>
            <person name="Zane M."/>
            <person name="LaButti K."/>
            <person name="Lipzen A."/>
            <person name="Haridas S."/>
            <person name="Barry K."/>
            <person name="Grigoriev I.V."/>
            <person name="Quarterman J."/>
            <person name="Slininger P."/>
            <person name="Dien B."/>
            <person name="Trinh C.T."/>
        </authorList>
    </citation>
    <scope>NUCLEOTIDE SEQUENCE [LARGE SCALE GENOMIC DNA]</scope>
    <source>
        <strain evidence="3 5">YB392</strain>
    </source>
</reference>
<dbReference type="eggNOG" id="KOG4203">
    <property type="taxonomic scope" value="Eukaryota"/>
</dbReference>
<protein>
    <recommendedName>
        <fullName evidence="1">Phosphoribulokinase/uridine kinase domain-containing protein</fullName>
    </recommendedName>
</protein>
<reference evidence="2 4" key="1">
    <citation type="journal article" date="2016" name="PLoS ONE">
        <title>Sequence Assembly of Yarrowia lipolytica Strain W29/CLIB89 Shows Transposable Element Diversity.</title>
        <authorList>
            <person name="Magnan C."/>
            <person name="Yu J."/>
            <person name="Chang I."/>
            <person name="Jahn E."/>
            <person name="Kanomata Y."/>
            <person name="Wu J."/>
            <person name="Zeller M."/>
            <person name="Oakes M."/>
            <person name="Baldi P."/>
            <person name="Sandmeyer S."/>
        </authorList>
    </citation>
    <scope>NUCLEOTIDE SEQUENCE [LARGE SCALE GENOMIC DNA]</scope>
    <source>
        <strain evidence="2">CLIB89</strain>
        <strain evidence="4">CLIB89(W29)</strain>
    </source>
</reference>
<evidence type="ECO:0000313" key="3">
    <source>
        <dbReference type="EMBL" id="RDW29206.1"/>
    </source>
</evidence>
<name>A0A1D8NLR7_YARLL</name>
<sequence>MNHQDLNQLRSLVVLVGGGLCAGKKEVCKAVEERIGELGKLRKPKVHTIHMNDYIYPGHDPKYNDHPRRFDIARLKKDVDELSVLNIEAGALEFSKTATYNESRHNLSNYVDTYHPNWPHVVLIEGYYALYDEDLRRLSSMMIFVDSDADIRLCRLVEKKADPSGSNLAEVLDDYFTHSRVEMSNFILSTKEHADVVLPRGAEPMGVKLVSVGLFNRLNQEVMSIIEGEPVEKQERLRIQSKWDLREEHLDQTRYVDLT</sequence>
<dbReference type="Pfam" id="PF00485">
    <property type="entry name" value="PRK"/>
    <property type="match status" value="1"/>
</dbReference>
<dbReference type="PRINTS" id="PR00988">
    <property type="entry name" value="URIDINKINASE"/>
</dbReference>
<gene>
    <name evidence="3" type="ORF">B0I71DRAFT_126172</name>
    <name evidence="2" type="ORF">YALI1_F03974g</name>
</gene>
<dbReference type="InterPro" id="IPR006083">
    <property type="entry name" value="PRK/URK"/>
</dbReference>
<dbReference type="Gene3D" id="3.40.50.300">
    <property type="entry name" value="P-loop containing nucleotide triphosphate hydrolases"/>
    <property type="match status" value="1"/>
</dbReference>
<evidence type="ECO:0000313" key="4">
    <source>
        <dbReference type="Proteomes" id="UP000182444"/>
    </source>
</evidence>
<dbReference type="GO" id="GO:0005524">
    <property type="term" value="F:ATP binding"/>
    <property type="evidence" value="ECO:0007669"/>
    <property type="project" value="InterPro"/>
</dbReference>
<dbReference type="Proteomes" id="UP000256601">
    <property type="component" value="Unassembled WGS sequence"/>
</dbReference>
<dbReference type="OrthoDB" id="738517at2759"/>
<dbReference type="VEuPathDB" id="FungiDB:YALI1_F03974g"/>
<dbReference type="AlphaFoldDB" id="A0A1D8NLR7"/>
<evidence type="ECO:0000259" key="1">
    <source>
        <dbReference type="Pfam" id="PF00485"/>
    </source>
</evidence>
<dbReference type="PANTHER" id="PTHR10285">
    <property type="entry name" value="URIDINE KINASE"/>
    <property type="match status" value="1"/>
</dbReference>
<dbReference type="VEuPathDB" id="FungiDB:YALI0_F02717g"/>
<dbReference type="EMBL" id="CP017558">
    <property type="protein sequence ID" value="AOW06553.1"/>
    <property type="molecule type" value="Genomic_DNA"/>
</dbReference>
<dbReference type="Proteomes" id="UP000182444">
    <property type="component" value="Chromosome 1F"/>
</dbReference>
<proteinExistence type="predicted"/>
<dbReference type="GO" id="GO:0016301">
    <property type="term" value="F:kinase activity"/>
    <property type="evidence" value="ECO:0007669"/>
    <property type="project" value="InterPro"/>
</dbReference>
<dbReference type="SUPFAM" id="SSF52540">
    <property type="entry name" value="P-loop containing nucleoside triphosphate hydrolases"/>
    <property type="match status" value="1"/>
</dbReference>
<feature type="domain" description="Phosphoribulokinase/uridine kinase" evidence="1">
    <location>
        <begin position="16"/>
        <end position="202"/>
    </location>
</feature>
<dbReference type="EMBL" id="KZ857324">
    <property type="protein sequence ID" value="RDW29206.1"/>
    <property type="molecule type" value="Genomic_DNA"/>
</dbReference>
<organism evidence="2 4">
    <name type="scientific">Yarrowia lipolytica</name>
    <name type="common">Candida lipolytica</name>
    <dbReference type="NCBI Taxonomy" id="4952"/>
    <lineage>
        <taxon>Eukaryota</taxon>
        <taxon>Fungi</taxon>
        <taxon>Dikarya</taxon>
        <taxon>Ascomycota</taxon>
        <taxon>Saccharomycotina</taxon>
        <taxon>Dipodascomycetes</taxon>
        <taxon>Dipodascales</taxon>
        <taxon>Dipodascales incertae sedis</taxon>
        <taxon>Yarrowia</taxon>
    </lineage>
</organism>
<evidence type="ECO:0000313" key="2">
    <source>
        <dbReference type="EMBL" id="AOW06553.1"/>
    </source>
</evidence>